<proteinExistence type="predicted"/>
<evidence type="ECO:0000313" key="2">
    <source>
        <dbReference type="Proteomes" id="UP000237105"/>
    </source>
</evidence>
<reference evidence="2" key="1">
    <citation type="submission" date="2016-06" db="EMBL/GenBank/DDBJ databases">
        <title>Parallel loss of symbiosis genes in relatives of nitrogen-fixing non-legume Parasponia.</title>
        <authorList>
            <person name="Van Velzen R."/>
            <person name="Holmer R."/>
            <person name="Bu F."/>
            <person name="Rutten L."/>
            <person name="Van Zeijl A."/>
            <person name="Liu W."/>
            <person name="Santuari L."/>
            <person name="Cao Q."/>
            <person name="Sharma T."/>
            <person name="Shen D."/>
            <person name="Roswanjaya Y."/>
            <person name="Wardhani T."/>
            <person name="Kalhor M.S."/>
            <person name="Jansen J."/>
            <person name="Van den Hoogen J."/>
            <person name="Gungor B."/>
            <person name="Hartog M."/>
            <person name="Hontelez J."/>
            <person name="Verver J."/>
            <person name="Yang W.-C."/>
            <person name="Schijlen E."/>
            <person name="Repin R."/>
            <person name="Schilthuizen M."/>
            <person name="Schranz E."/>
            <person name="Heidstra R."/>
            <person name="Miyata K."/>
            <person name="Fedorova E."/>
            <person name="Kohlen W."/>
            <person name="Bisseling T."/>
            <person name="Smit S."/>
            <person name="Geurts R."/>
        </authorList>
    </citation>
    <scope>NUCLEOTIDE SEQUENCE [LARGE SCALE GENOMIC DNA]</scope>
    <source>
        <strain evidence="2">cv. WU1-14</strain>
    </source>
</reference>
<name>A0A2P5ADL1_PARAD</name>
<feature type="non-terminal residue" evidence="1">
    <location>
        <position position="1"/>
    </location>
</feature>
<evidence type="ECO:0000313" key="1">
    <source>
        <dbReference type="EMBL" id="PON34635.1"/>
    </source>
</evidence>
<accession>A0A2P5ADL1</accession>
<organism evidence="1 2">
    <name type="scientific">Parasponia andersonii</name>
    <name type="common">Sponia andersonii</name>
    <dbReference type="NCBI Taxonomy" id="3476"/>
    <lineage>
        <taxon>Eukaryota</taxon>
        <taxon>Viridiplantae</taxon>
        <taxon>Streptophyta</taxon>
        <taxon>Embryophyta</taxon>
        <taxon>Tracheophyta</taxon>
        <taxon>Spermatophyta</taxon>
        <taxon>Magnoliopsida</taxon>
        <taxon>eudicotyledons</taxon>
        <taxon>Gunneridae</taxon>
        <taxon>Pentapetalae</taxon>
        <taxon>rosids</taxon>
        <taxon>fabids</taxon>
        <taxon>Rosales</taxon>
        <taxon>Cannabaceae</taxon>
        <taxon>Parasponia</taxon>
    </lineage>
</organism>
<keyword evidence="2" id="KW-1185">Reference proteome</keyword>
<comment type="caution">
    <text evidence="1">The sequence shown here is derived from an EMBL/GenBank/DDBJ whole genome shotgun (WGS) entry which is preliminary data.</text>
</comment>
<sequence>SAAAYLARKCCGGSYLRRALTSPTMHERPLSPIRPASSPSYNARRQASQCEGALAVQLVLGSTGNKGDEEHDGDLTNIWGISATWQILGDGLTL</sequence>
<dbReference type="EMBL" id="JXTB01000650">
    <property type="protein sequence ID" value="PON34635.1"/>
    <property type="molecule type" value="Genomic_DNA"/>
</dbReference>
<gene>
    <name evidence="1" type="ORF">PanWU01x14_343010</name>
</gene>
<dbReference type="Proteomes" id="UP000237105">
    <property type="component" value="Unassembled WGS sequence"/>
</dbReference>
<protein>
    <submittedName>
        <fullName evidence="1">Uncharacterized protein</fullName>
    </submittedName>
</protein>
<dbReference type="AlphaFoldDB" id="A0A2P5ADL1"/>